<dbReference type="RefSeq" id="WP_184201624.1">
    <property type="nucleotide sequence ID" value="NZ_JACHGW010000004.1"/>
</dbReference>
<dbReference type="Proteomes" id="UP000520814">
    <property type="component" value="Unassembled WGS sequence"/>
</dbReference>
<dbReference type="EMBL" id="JACHGW010000004">
    <property type="protein sequence ID" value="MBB6052493.1"/>
    <property type="molecule type" value="Genomic_DNA"/>
</dbReference>
<dbReference type="InterPro" id="IPR029017">
    <property type="entry name" value="Enolase-like_N"/>
</dbReference>
<gene>
    <name evidence="2" type="ORF">HNQ39_004314</name>
</gene>
<evidence type="ECO:0000259" key="1">
    <source>
        <dbReference type="SMART" id="SM00922"/>
    </source>
</evidence>
<proteinExistence type="predicted"/>
<name>A0A7W9SUB1_ARMRO</name>
<accession>A0A7W9SUB1</accession>
<evidence type="ECO:0000313" key="3">
    <source>
        <dbReference type="Proteomes" id="UP000520814"/>
    </source>
</evidence>
<dbReference type="InterPro" id="IPR013342">
    <property type="entry name" value="Mandelate_racemase_C"/>
</dbReference>
<dbReference type="SMART" id="SM00922">
    <property type="entry name" value="MR_MLE"/>
    <property type="match status" value="1"/>
</dbReference>
<keyword evidence="3" id="KW-1185">Reference proteome</keyword>
<dbReference type="Gene3D" id="3.30.390.10">
    <property type="entry name" value="Enolase-like, N-terminal domain"/>
    <property type="match status" value="1"/>
</dbReference>
<protein>
    <submittedName>
        <fullName evidence="2">L-alanine-DL-glutamate epimerase-like enolase superfamily enzyme</fullName>
    </submittedName>
</protein>
<organism evidence="2 3">
    <name type="scientific">Armatimonas rosea</name>
    <dbReference type="NCBI Taxonomy" id="685828"/>
    <lineage>
        <taxon>Bacteria</taxon>
        <taxon>Bacillati</taxon>
        <taxon>Armatimonadota</taxon>
        <taxon>Armatimonadia</taxon>
        <taxon>Armatimonadales</taxon>
        <taxon>Armatimonadaceae</taxon>
        <taxon>Armatimonas</taxon>
    </lineage>
</organism>
<dbReference type="Pfam" id="PF13378">
    <property type="entry name" value="MR_MLE_C"/>
    <property type="match status" value="1"/>
</dbReference>
<dbReference type="InterPro" id="IPR036849">
    <property type="entry name" value="Enolase-like_C_sf"/>
</dbReference>
<dbReference type="SUPFAM" id="SSF54826">
    <property type="entry name" value="Enolase N-terminal domain-like"/>
    <property type="match status" value="1"/>
</dbReference>
<dbReference type="Gene3D" id="3.20.20.120">
    <property type="entry name" value="Enolase-like C-terminal domain"/>
    <property type="match status" value="1"/>
</dbReference>
<comment type="caution">
    <text evidence="2">The sequence shown here is derived from an EMBL/GenBank/DDBJ whole genome shotgun (WGS) entry which is preliminary data.</text>
</comment>
<feature type="domain" description="Mandelate racemase/muconate lactonizing enzyme C-terminal" evidence="1">
    <location>
        <begin position="126"/>
        <end position="223"/>
    </location>
</feature>
<evidence type="ECO:0000313" key="2">
    <source>
        <dbReference type="EMBL" id="MBB6052493.1"/>
    </source>
</evidence>
<dbReference type="AlphaFoldDB" id="A0A7W9SUB1"/>
<dbReference type="PANTHER" id="PTHR48080">
    <property type="entry name" value="D-GALACTONATE DEHYDRATASE-RELATED"/>
    <property type="match status" value="1"/>
</dbReference>
<reference evidence="2 3" key="1">
    <citation type="submission" date="2020-08" db="EMBL/GenBank/DDBJ databases">
        <title>Genomic Encyclopedia of Type Strains, Phase IV (KMG-IV): sequencing the most valuable type-strain genomes for metagenomic binning, comparative biology and taxonomic classification.</title>
        <authorList>
            <person name="Goeker M."/>
        </authorList>
    </citation>
    <scope>NUCLEOTIDE SEQUENCE [LARGE SCALE GENOMIC DNA]</scope>
    <source>
        <strain evidence="2 3">DSM 23562</strain>
    </source>
</reference>
<dbReference type="InterPro" id="IPR034593">
    <property type="entry name" value="DgoD-like"/>
</dbReference>
<dbReference type="SUPFAM" id="SSF51604">
    <property type="entry name" value="Enolase C-terminal domain-like"/>
    <property type="match status" value="1"/>
</dbReference>
<sequence>MLTIARAERFVLNVPYTPRCEEWNALMVRQWRIVEIIKVTLTDGTVGWGESLPHYTWAKASDATLQNIVGQNALSLIHDDSLGAGLQIALLDVAGKALGLPVWALVGGPLLREETPIAWWNTEMNPEVLAEEAQDAVAAGYTFHKIKARPFLDTFAQVEAISAVTPSHFRLDMDFNDLLLHAGIAAPILQELDTYEKVALYEGPIPQRDLEGYRKLREKIVKPIATHADVPPLPIALREENCDGFVLSECGLSNAKRVNALCAAFEKPYWLQGVGVGLMTAYLTHLGAVLSHARWPAVTCMNNYADDLLVEPLKIKDGFVQVPMTPGLGVEFDESVLEKYAMEPPYHLPERRHIVTISWPSGRQMHYAYLVNRLGNHAAVPFSHAANAYHLDTNRQCWEDFLLGNQPIEPRGVRLSVWKEDHTDEWAKLYERCLRGPVRG</sequence>
<dbReference type="InterPro" id="IPR029065">
    <property type="entry name" value="Enolase_C-like"/>
</dbReference>